<accession>D7FCH3</accession>
<proteinExistence type="predicted"/>
<dbReference type="HOGENOM" id="CLU_3328699_0_0_7"/>
<dbReference type="Proteomes" id="UP000007091">
    <property type="component" value="Chromosome"/>
</dbReference>
<evidence type="ECO:0000313" key="1">
    <source>
        <dbReference type="EMBL" id="CBI65880.1"/>
    </source>
</evidence>
<name>D7FCH3_HELP3</name>
<organism evidence="1 2">
    <name type="scientific">Helicobacter pylori (strain B8)</name>
    <dbReference type="NCBI Taxonomy" id="693745"/>
    <lineage>
        <taxon>Bacteria</taxon>
        <taxon>Pseudomonadati</taxon>
        <taxon>Campylobacterota</taxon>
        <taxon>Epsilonproteobacteria</taxon>
        <taxon>Campylobacterales</taxon>
        <taxon>Helicobacteraceae</taxon>
        <taxon>Helicobacter</taxon>
    </lineage>
</organism>
<sequence length="38" mass="4407">MVGGFFLFVGDIFLSHLKNFKICMPFDSKRPSIKPYLI</sequence>
<dbReference type="EMBL" id="FN598874">
    <property type="protein sequence ID" value="CBI65880.1"/>
    <property type="molecule type" value="Genomic_DNA"/>
</dbReference>
<dbReference type="KEGG" id="hpl:HPB8_323"/>
<protein>
    <submittedName>
        <fullName evidence="1">Uncharacterized protein</fullName>
    </submittedName>
</protein>
<evidence type="ECO:0000313" key="2">
    <source>
        <dbReference type="Proteomes" id="UP000007091"/>
    </source>
</evidence>
<gene>
    <name evidence="1" type="ordered locus">HPB8_323</name>
</gene>
<reference evidence="1 2" key="1">
    <citation type="journal article" date="2010" name="BMC Genomics">
        <title>Sequencing, annotation, and comparative genome analysis of the gerbil-adapted Helicobacter pylori strain B8.</title>
        <authorList>
            <person name="Farnbacher M."/>
            <person name="Jahns T."/>
            <person name="Willrodt D."/>
            <person name="Daniel R."/>
            <person name="Haas R."/>
            <person name="Goesmann A."/>
            <person name="Kurtz S."/>
            <person name="Rieder G."/>
        </authorList>
    </citation>
    <scope>NUCLEOTIDE SEQUENCE [LARGE SCALE GENOMIC DNA]</scope>
    <source>
        <strain evidence="1 2">B8</strain>
    </source>
</reference>
<dbReference type="AlphaFoldDB" id="D7FCH3"/>